<dbReference type="PANTHER" id="PTHR47165">
    <property type="entry name" value="OS03G0429900 PROTEIN"/>
    <property type="match status" value="1"/>
</dbReference>
<feature type="domain" description="Replication protein A 70 kDa DNA-binding subunit B/D first OB fold" evidence="1">
    <location>
        <begin position="15"/>
        <end position="87"/>
    </location>
</feature>
<comment type="caution">
    <text evidence="2">The sequence shown here is derived from an EMBL/GenBank/DDBJ whole genome shotgun (WGS) entry which is preliminary data.</text>
</comment>
<dbReference type="InterPro" id="IPR003871">
    <property type="entry name" value="RFA1B/D_OB_1st"/>
</dbReference>
<organism evidence="2 3">
    <name type="scientific">Senna tora</name>
    <dbReference type="NCBI Taxonomy" id="362788"/>
    <lineage>
        <taxon>Eukaryota</taxon>
        <taxon>Viridiplantae</taxon>
        <taxon>Streptophyta</taxon>
        <taxon>Embryophyta</taxon>
        <taxon>Tracheophyta</taxon>
        <taxon>Spermatophyta</taxon>
        <taxon>Magnoliopsida</taxon>
        <taxon>eudicotyledons</taxon>
        <taxon>Gunneridae</taxon>
        <taxon>Pentapetalae</taxon>
        <taxon>rosids</taxon>
        <taxon>fabids</taxon>
        <taxon>Fabales</taxon>
        <taxon>Fabaceae</taxon>
        <taxon>Caesalpinioideae</taxon>
        <taxon>Cassia clade</taxon>
        <taxon>Senna</taxon>
    </lineage>
</organism>
<sequence length="298" mass="33063">MWFMPPFSNLNKATTRAASIQMVLCDKEKTTIGASVLSMYLNKFKGSLAEGGVYVLSRFGVSHSGGNFRITPHSFKINFLFGTRVMPTVDDNTIHRFGFQWVTTNSITSGGADERTMVGIKSRLSATLWGHYCNQLQQFMDKYTEGPVIIAMQYCKIKEFNAHHSLSNSIHATCIMINERFEEFMGFDDNGVGTDLKSPMVGSSSSSVKSSTNYEDPFSNTSITSINDLLLSEDKSVHCIIGTIQNCESFVTTPIARFKITLVVIDDTAPVNITLFDHFAAKFLGVSADYLKTRSNQV</sequence>
<evidence type="ECO:0000259" key="1">
    <source>
        <dbReference type="Pfam" id="PF02721"/>
    </source>
</evidence>
<proteinExistence type="predicted"/>
<dbReference type="Proteomes" id="UP000634136">
    <property type="component" value="Unassembled WGS sequence"/>
</dbReference>
<evidence type="ECO:0000313" key="2">
    <source>
        <dbReference type="EMBL" id="KAF7802221.1"/>
    </source>
</evidence>
<dbReference type="OrthoDB" id="1066822at2759"/>
<keyword evidence="3" id="KW-1185">Reference proteome</keyword>
<keyword evidence="2" id="KW-0238">DNA-binding</keyword>
<name>A0A834W195_9FABA</name>
<dbReference type="Gene3D" id="2.40.50.140">
    <property type="entry name" value="Nucleic acid-binding proteins"/>
    <property type="match status" value="3"/>
</dbReference>
<protein>
    <submittedName>
        <fullName evidence="2">Replication protein A 70 kDa DNA-binding subunit B-like</fullName>
    </submittedName>
</protein>
<dbReference type="AlphaFoldDB" id="A0A834W195"/>
<dbReference type="Pfam" id="PF02721">
    <property type="entry name" value="DUF223"/>
    <property type="match status" value="1"/>
</dbReference>
<dbReference type="CDD" id="cd04480">
    <property type="entry name" value="RPA1_DBD_A_like"/>
    <property type="match status" value="1"/>
</dbReference>
<gene>
    <name evidence="2" type="ORF">G2W53_041332</name>
</gene>
<dbReference type="GO" id="GO:0003677">
    <property type="term" value="F:DNA binding"/>
    <property type="evidence" value="ECO:0007669"/>
    <property type="project" value="UniProtKB-KW"/>
</dbReference>
<dbReference type="EMBL" id="JAAIUW010000013">
    <property type="protein sequence ID" value="KAF7802221.1"/>
    <property type="molecule type" value="Genomic_DNA"/>
</dbReference>
<evidence type="ECO:0000313" key="3">
    <source>
        <dbReference type="Proteomes" id="UP000634136"/>
    </source>
</evidence>
<reference evidence="2" key="1">
    <citation type="submission" date="2020-09" db="EMBL/GenBank/DDBJ databases">
        <title>Genome-Enabled Discovery of Anthraquinone Biosynthesis in Senna tora.</title>
        <authorList>
            <person name="Kang S.-H."/>
            <person name="Pandey R.P."/>
            <person name="Lee C.-M."/>
            <person name="Sim J.-S."/>
            <person name="Jeong J.-T."/>
            <person name="Choi B.-S."/>
            <person name="Jung M."/>
            <person name="Ginzburg D."/>
            <person name="Zhao K."/>
            <person name="Won S.Y."/>
            <person name="Oh T.-J."/>
            <person name="Yu Y."/>
            <person name="Kim N.-H."/>
            <person name="Lee O.R."/>
            <person name="Lee T.-H."/>
            <person name="Bashyal P."/>
            <person name="Kim T.-S."/>
            <person name="Lee W.-H."/>
            <person name="Kawkins C."/>
            <person name="Kim C.-K."/>
            <person name="Kim J.S."/>
            <person name="Ahn B.O."/>
            <person name="Rhee S.Y."/>
            <person name="Sohng J.K."/>
        </authorList>
    </citation>
    <scope>NUCLEOTIDE SEQUENCE</scope>
    <source>
        <tissue evidence="2">Leaf</tissue>
    </source>
</reference>
<accession>A0A834W195</accession>
<dbReference type="SUPFAM" id="SSF50249">
    <property type="entry name" value="Nucleic acid-binding proteins"/>
    <property type="match status" value="2"/>
</dbReference>
<dbReference type="InterPro" id="IPR012340">
    <property type="entry name" value="NA-bd_OB-fold"/>
</dbReference>
<dbReference type="PANTHER" id="PTHR47165:SF4">
    <property type="entry name" value="OS03G0429900 PROTEIN"/>
    <property type="match status" value="1"/>
</dbReference>